<name>A0A8H7QXI2_9FUNG</name>
<comment type="subcellular location">
    <subcellularLocation>
        <location evidence="2">Cytoplasm</location>
    </subcellularLocation>
    <subcellularLocation>
        <location evidence="1">Nucleus</location>
    </subcellularLocation>
</comment>
<dbReference type="InterPro" id="IPR057947">
    <property type="entry name" value="TPR_XPO7/RBP17"/>
</dbReference>
<accession>A0A8H7QXI2</accession>
<evidence type="ECO:0000313" key="10">
    <source>
        <dbReference type="Proteomes" id="UP000650833"/>
    </source>
</evidence>
<feature type="domain" description="Exportin-7/Ran-binding protein 17 TPR repeats" evidence="8">
    <location>
        <begin position="446"/>
        <end position="690"/>
    </location>
</feature>
<dbReference type="EMBL" id="JAEPRC010000313">
    <property type="protein sequence ID" value="KAG2200516.1"/>
    <property type="molecule type" value="Genomic_DNA"/>
</dbReference>
<dbReference type="InterPro" id="IPR011989">
    <property type="entry name" value="ARM-like"/>
</dbReference>
<dbReference type="GO" id="GO:0005737">
    <property type="term" value="C:cytoplasm"/>
    <property type="evidence" value="ECO:0007669"/>
    <property type="project" value="UniProtKB-SubCell"/>
</dbReference>
<dbReference type="GO" id="GO:0005643">
    <property type="term" value="C:nuclear pore"/>
    <property type="evidence" value="ECO:0007669"/>
    <property type="project" value="TreeGrafter"/>
</dbReference>
<dbReference type="AlphaFoldDB" id="A0A8H7QXI2"/>
<dbReference type="GO" id="GO:0006611">
    <property type="term" value="P:protein export from nucleus"/>
    <property type="evidence" value="ECO:0007669"/>
    <property type="project" value="TreeGrafter"/>
</dbReference>
<keyword evidence="5" id="KW-0963">Cytoplasm</keyword>
<evidence type="ECO:0000256" key="1">
    <source>
        <dbReference type="ARBA" id="ARBA00004123"/>
    </source>
</evidence>
<dbReference type="OrthoDB" id="244158at2759"/>
<dbReference type="PANTHER" id="PTHR12596">
    <property type="entry name" value="EXPORTIN 4,7-RELATED"/>
    <property type="match status" value="1"/>
</dbReference>
<protein>
    <recommendedName>
        <fullName evidence="8">Exportin-7/Ran-binding protein 17 TPR repeats domain-containing protein</fullName>
    </recommendedName>
</protein>
<evidence type="ECO:0000256" key="6">
    <source>
        <dbReference type="ARBA" id="ARBA00022927"/>
    </source>
</evidence>
<comment type="similarity">
    <text evidence="3">Belongs to the exportin family.</text>
</comment>
<dbReference type="SUPFAM" id="SSF48371">
    <property type="entry name" value="ARM repeat"/>
    <property type="match status" value="1"/>
</dbReference>
<evidence type="ECO:0000256" key="2">
    <source>
        <dbReference type="ARBA" id="ARBA00004496"/>
    </source>
</evidence>
<gene>
    <name evidence="9" type="ORF">INT46_005433</name>
</gene>
<comment type="caution">
    <text evidence="9">The sequence shown here is derived from an EMBL/GenBank/DDBJ whole genome shotgun (WGS) entry which is preliminary data.</text>
</comment>
<proteinExistence type="inferred from homology"/>
<keyword evidence="6" id="KW-0653">Protein transport</keyword>
<dbReference type="Proteomes" id="UP000650833">
    <property type="component" value="Unassembled WGS sequence"/>
</dbReference>
<keyword evidence="10" id="KW-1185">Reference proteome</keyword>
<evidence type="ECO:0000256" key="5">
    <source>
        <dbReference type="ARBA" id="ARBA00022490"/>
    </source>
</evidence>
<evidence type="ECO:0000256" key="4">
    <source>
        <dbReference type="ARBA" id="ARBA00022448"/>
    </source>
</evidence>
<dbReference type="InterPro" id="IPR016024">
    <property type="entry name" value="ARM-type_fold"/>
</dbReference>
<dbReference type="Pfam" id="PF25795">
    <property type="entry name" value="TPR_XPO7"/>
    <property type="match status" value="1"/>
</dbReference>
<dbReference type="Gene3D" id="1.25.10.10">
    <property type="entry name" value="Leucine-rich Repeat Variant"/>
    <property type="match status" value="1"/>
</dbReference>
<dbReference type="InterPro" id="IPR044189">
    <property type="entry name" value="XPO4/7-like"/>
</dbReference>
<organism evidence="9 10">
    <name type="scientific">Mucor plumbeus</name>
    <dbReference type="NCBI Taxonomy" id="97098"/>
    <lineage>
        <taxon>Eukaryota</taxon>
        <taxon>Fungi</taxon>
        <taxon>Fungi incertae sedis</taxon>
        <taxon>Mucoromycota</taxon>
        <taxon>Mucoromycotina</taxon>
        <taxon>Mucoromycetes</taxon>
        <taxon>Mucorales</taxon>
        <taxon>Mucorineae</taxon>
        <taxon>Mucoraceae</taxon>
        <taxon>Mucor</taxon>
    </lineage>
</organism>
<evidence type="ECO:0000256" key="3">
    <source>
        <dbReference type="ARBA" id="ARBA00009466"/>
    </source>
</evidence>
<reference evidence="9" key="1">
    <citation type="submission" date="2020-12" db="EMBL/GenBank/DDBJ databases">
        <title>Metabolic potential, ecology and presence of endohyphal bacteria is reflected in genomic diversity of Mucoromycotina.</title>
        <authorList>
            <person name="Muszewska A."/>
            <person name="Okrasinska A."/>
            <person name="Steczkiewicz K."/>
            <person name="Drgas O."/>
            <person name="Orlowska M."/>
            <person name="Perlinska-Lenart U."/>
            <person name="Aleksandrzak-Piekarczyk T."/>
            <person name="Szatraj K."/>
            <person name="Zielenkiewicz U."/>
            <person name="Pilsyk S."/>
            <person name="Malc E."/>
            <person name="Mieczkowski P."/>
            <person name="Kruszewska J.S."/>
            <person name="Biernat P."/>
            <person name="Pawlowska J."/>
        </authorList>
    </citation>
    <scope>NUCLEOTIDE SEQUENCE</scope>
    <source>
        <strain evidence="9">CBS 226.32</strain>
    </source>
</reference>
<evidence type="ECO:0000259" key="8">
    <source>
        <dbReference type="Pfam" id="PF25795"/>
    </source>
</evidence>
<evidence type="ECO:0000256" key="7">
    <source>
        <dbReference type="ARBA" id="ARBA00023242"/>
    </source>
</evidence>
<keyword evidence="4" id="KW-0813">Transport</keyword>
<evidence type="ECO:0000313" key="9">
    <source>
        <dbReference type="EMBL" id="KAG2200516.1"/>
    </source>
</evidence>
<dbReference type="PANTHER" id="PTHR12596:SF2">
    <property type="entry name" value="EXPORTIN-7 ISOFORM X1"/>
    <property type="match status" value="1"/>
</dbReference>
<sequence length="1124" mass="129913">MTQHQQEERIIYFSSLCQELYNPKNPSERDQIQKILEASFPTFSSSDTTKINIDQIPTFDIVTPTDTANALRILLENSPNPYVQTFSLSRLKQLVMAQFTIFDRDTKIQLRTFLLEYAYIHPDLQPFVITQLAGVLALLTRFGWLDHEEYQNIYKDMTQFLQTSADHRIVGMQILSVIVQDINAATIPKYSAKFRKAAAGLRDTQLLDIFKDAYTLLESLLARSILFDKPDQETRTKDVTLDLLLKCLSFDFAGTSLDEAGEDTGMVQIPAAWRSIYELNDFVPKFFKAYAEFSPPHSGKVMECLVQIAATRKALFSGEDERNKFVTAIMQGIRDIIITSEGLNDADCYNGFCRLLQRFRTTAPLNEMAEKQGYMEWITLVAEFTQKAFQTWTPTTTGYYLLSFWSRIVQSMTYYQQLGEETVQKLQEITIALTKTFITTYIETVPSRIEEMLDDPLDDEDALIESLNMLGQIARCKYEKSCASLFEVFDPVTVHYEELIAQASMGTISGENLKEAIDMFEAKFAWLVYIMGVFVGNRPAYLSSDENDEADGQLTTKVIQLMELNQNLGQSNPAFLSEKFDSALVFFFSQFRKSYVGESNAKLAYKKLNEVFGIEGQEDMLNLIMRKIMTNLQIWGNSETVIRRTLELFNDLASGYSALKNVRKLESTRLIMQNHLSNEFTFLNHDKHRQNRMLYYQILCKILFADDNCEREFFEFMKPFEVRLESLSLLNTVEEFQQAHVQHALQDVFRDLRGFIQPIQSRKTYLMFFHWFYPDYMPVLMKGIQAWSPNPCTNILLKFFGEFVYNKSQRLTLDVSSASGILLFRDASQILCSFGQQILNQHVTDETQKYPLKYKGMSACFNILARCLGGKYINFGVFWLYGDKAISEAFSMMFQLILDIPLEDMMNFPKLTRSFFMMLDEFSVEQMMIDPNMPPEAFLYILEACEQGVQSNDAWIRTHSCSTLNNICTFVIQENEKADLRHNNNIPQNDSSKTDKDIILKETKAIRGVWFLNYLNQYPQVLPKLLTTLFGMILFDDNNDQWQLSRPLYTLVLLERDFASKYTNQVILQQLPERREFVTKALSNLMEGSGFSLSTKDREKFSQQVATLKRELNNNQIVLVPLID</sequence>
<keyword evidence="7" id="KW-0539">Nucleus</keyword>
<dbReference type="GO" id="GO:0005049">
    <property type="term" value="F:nuclear export signal receptor activity"/>
    <property type="evidence" value="ECO:0007669"/>
    <property type="project" value="InterPro"/>
</dbReference>